<feature type="binding site" evidence="5">
    <location>
        <position position="145"/>
    </location>
    <ligand>
        <name>AMP</name>
        <dbReference type="ChEBI" id="CHEBI:456215"/>
    </ligand>
</feature>
<comment type="function">
    <text evidence="5">Catalyzes the reversible transfer of the terminal phosphate group between ATP and AMP. Plays an important role in cellular energy homeostasis and in adenine nucleotide metabolism.</text>
</comment>
<comment type="catalytic activity">
    <reaction evidence="5 7">
        <text>AMP + ATP = 2 ADP</text>
        <dbReference type="Rhea" id="RHEA:12973"/>
        <dbReference type="ChEBI" id="CHEBI:30616"/>
        <dbReference type="ChEBI" id="CHEBI:456215"/>
        <dbReference type="ChEBI" id="CHEBI:456216"/>
        <dbReference type="EC" id="2.7.4.3"/>
    </reaction>
</comment>
<proteinExistence type="inferred from homology"/>
<comment type="caution">
    <text evidence="5">Lacks conserved residue(s) required for the propagation of feature annotation.</text>
</comment>
<evidence type="ECO:0000256" key="7">
    <source>
        <dbReference type="RuleBase" id="RU003331"/>
    </source>
</evidence>
<dbReference type="GO" id="GO:0005737">
    <property type="term" value="C:cytoplasm"/>
    <property type="evidence" value="ECO:0007669"/>
    <property type="project" value="UniProtKB-SubCell"/>
</dbReference>
<evidence type="ECO:0000313" key="8">
    <source>
        <dbReference type="EMBL" id="OHA48943.1"/>
    </source>
</evidence>
<accession>A0A1G2PKZ6</accession>
<feature type="binding site" evidence="5">
    <location>
        <position position="41"/>
    </location>
    <ligand>
        <name>AMP</name>
        <dbReference type="ChEBI" id="CHEBI:456215"/>
    </ligand>
</feature>
<dbReference type="PRINTS" id="PR00094">
    <property type="entry name" value="ADENYLTKNASE"/>
</dbReference>
<keyword evidence="3 5" id="KW-0547">Nucleotide-binding</keyword>
<comment type="subunit">
    <text evidence="5 7">Monomer.</text>
</comment>
<keyword evidence="2 5" id="KW-0545">Nucleotide biosynthesis</keyword>
<feature type="binding site" evidence="5">
    <location>
        <position position="173"/>
    </location>
    <ligand>
        <name>ATP</name>
        <dbReference type="ChEBI" id="CHEBI:30616"/>
    </ligand>
</feature>
<evidence type="ECO:0000256" key="2">
    <source>
        <dbReference type="ARBA" id="ARBA00022727"/>
    </source>
</evidence>
<dbReference type="Pfam" id="PF00406">
    <property type="entry name" value="ADK"/>
    <property type="match status" value="1"/>
</dbReference>
<evidence type="ECO:0000256" key="1">
    <source>
        <dbReference type="ARBA" id="ARBA00022679"/>
    </source>
</evidence>
<reference evidence="8 9" key="1">
    <citation type="journal article" date="2016" name="Nat. Commun.">
        <title>Thousands of microbial genomes shed light on interconnected biogeochemical processes in an aquifer system.</title>
        <authorList>
            <person name="Anantharaman K."/>
            <person name="Brown C.T."/>
            <person name="Hug L.A."/>
            <person name="Sharon I."/>
            <person name="Castelle C.J."/>
            <person name="Probst A.J."/>
            <person name="Thomas B.C."/>
            <person name="Singh A."/>
            <person name="Wilkins M.J."/>
            <person name="Karaoz U."/>
            <person name="Brodie E.L."/>
            <person name="Williams K.H."/>
            <person name="Hubbard S.S."/>
            <person name="Banfield J.F."/>
        </authorList>
    </citation>
    <scope>NUCLEOTIDE SEQUENCE [LARGE SCALE GENOMIC DNA]</scope>
</reference>
<evidence type="ECO:0000256" key="3">
    <source>
        <dbReference type="ARBA" id="ARBA00022741"/>
    </source>
</evidence>
<dbReference type="SUPFAM" id="SSF52540">
    <property type="entry name" value="P-loop containing nucleoside triphosphate hydrolases"/>
    <property type="match status" value="1"/>
</dbReference>
<dbReference type="Proteomes" id="UP000177629">
    <property type="component" value="Unassembled WGS sequence"/>
</dbReference>
<evidence type="ECO:0000256" key="5">
    <source>
        <dbReference type="HAMAP-Rule" id="MF_00235"/>
    </source>
</evidence>
<feature type="binding site" evidence="5">
    <location>
        <begin position="15"/>
        <end position="20"/>
    </location>
    <ligand>
        <name>ATP</name>
        <dbReference type="ChEBI" id="CHEBI:30616"/>
    </ligand>
</feature>
<sequence length="189" mass="21781">MQRRYDAVFLIGRPGCGKGTQSRLLQRRAGFALVKTGTLFRALAKKQTTLGRNVKKTLNRGKLMPPWLAFSVVLDASGRVDAKKPVLFDGSPRTKREAEWLTAALPWFGRNHIAAVHLFIRPQESYRRLILRKRHDDTPVVIRARLQEFDRNVMAALRVLREKRLLKTVKGERPIQEVARDIRRVLHLT</sequence>
<dbReference type="EMBL" id="MHSS01000002">
    <property type="protein sequence ID" value="OHA48943.1"/>
    <property type="molecule type" value="Genomic_DNA"/>
</dbReference>
<evidence type="ECO:0000313" key="9">
    <source>
        <dbReference type="Proteomes" id="UP000177629"/>
    </source>
</evidence>
<evidence type="ECO:0000256" key="4">
    <source>
        <dbReference type="ARBA" id="ARBA00022777"/>
    </source>
</evidence>
<organism evidence="8 9">
    <name type="scientific">Candidatus Terrybacteria bacterium RIFCSPHIGHO2_01_FULL_48_17</name>
    <dbReference type="NCBI Taxonomy" id="1802362"/>
    <lineage>
        <taxon>Bacteria</taxon>
        <taxon>Candidatus Terryibacteriota</taxon>
    </lineage>
</organism>
<dbReference type="EC" id="2.7.4.3" evidence="5 7"/>
<dbReference type="CDD" id="cd01428">
    <property type="entry name" value="ADK"/>
    <property type="match status" value="1"/>
</dbReference>
<keyword evidence="1 5" id="KW-0808">Transferase</keyword>
<dbReference type="InterPro" id="IPR027417">
    <property type="entry name" value="P-loop_NTPase"/>
</dbReference>
<dbReference type="GO" id="GO:0044209">
    <property type="term" value="P:AMP salvage"/>
    <property type="evidence" value="ECO:0007669"/>
    <property type="project" value="UniProtKB-UniRule"/>
</dbReference>
<gene>
    <name evidence="5" type="primary">adk</name>
    <name evidence="8" type="ORF">A2806_04600</name>
</gene>
<feature type="binding site" evidence="5">
    <location>
        <position position="134"/>
    </location>
    <ligand>
        <name>AMP</name>
        <dbReference type="ChEBI" id="CHEBI:456215"/>
    </ligand>
</feature>
<evidence type="ECO:0000256" key="6">
    <source>
        <dbReference type="RuleBase" id="RU003330"/>
    </source>
</evidence>
<comment type="subcellular location">
    <subcellularLocation>
        <location evidence="5 7">Cytoplasm</location>
    </subcellularLocation>
</comment>
<feature type="binding site" evidence="5">
    <location>
        <position position="36"/>
    </location>
    <ligand>
        <name>AMP</name>
        <dbReference type="ChEBI" id="CHEBI:456215"/>
    </ligand>
</feature>
<dbReference type="PANTHER" id="PTHR23359">
    <property type="entry name" value="NUCLEOTIDE KINASE"/>
    <property type="match status" value="1"/>
</dbReference>
<feature type="binding site" evidence="5">
    <location>
        <begin position="62"/>
        <end position="64"/>
    </location>
    <ligand>
        <name>AMP</name>
        <dbReference type="ChEBI" id="CHEBI:456215"/>
    </ligand>
</feature>
<keyword evidence="5 7" id="KW-0067">ATP-binding</keyword>
<comment type="pathway">
    <text evidence="5">Purine metabolism; AMP biosynthesis via salvage pathway; AMP from ADP: step 1/1.</text>
</comment>
<feature type="binding site" evidence="5">
    <location>
        <position position="132"/>
    </location>
    <ligand>
        <name>ATP</name>
        <dbReference type="ChEBI" id="CHEBI:30616"/>
    </ligand>
</feature>
<keyword evidence="5" id="KW-0963">Cytoplasm</keyword>
<dbReference type="InterPro" id="IPR000850">
    <property type="entry name" value="Adenylat/UMP-CMP_kin"/>
</dbReference>
<dbReference type="HAMAP" id="MF_00235">
    <property type="entry name" value="Adenylate_kinase_Adk"/>
    <property type="match status" value="1"/>
</dbReference>
<dbReference type="GO" id="GO:0004017">
    <property type="term" value="F:AMP kinase activity"/>
    <property type="evidence" value="ECO:0007669"/>
    <property type="project" value="UniProtKB-UniRule"/>
</dbReference>
<dbReference type="AlphaFoldDB" id="A0A1G2PKZ6"/>
<comment type="domain">
    <text evidence="5">Consists of three domains, a large central CORE domain and two small peripheral domains, NMPbind and LID, which undergo movements during catalysis. The LID domain closes over the site of phosphoryl transfer upon ATP binding. Assembling and dissambling the active center during each catalytic cycle provides an effective means to prevent ATP hydrolysis.</text>
</comment>
<comment type="similarity">
    <text evidence="5 6">Belongs to the adenylate kinase family.</text>
</comment>
<dbReference type="GO" id="GO:0005524">
    <property type="term" value="F:ATP binding"/>
    <property type="evidence" value="ECO:0007669"/>
    <property type="project" value="UniProtKB-UniRule"/>
</dbReference>
<keyword evidence="4 5" id="KW-0418">Kinase</keyword>
<protein>
    <recommendedName>
        <fullName evidence="5 7">Adenylate kinase</fullName>
        <shortName evidence="5">AK</shortName>
        <ecNumber evidence="5 7">2.7.4.3</ecNumber>
    </recommendedName>
    <alternativeName>
        <fullName evidence="5">ATP-AMP transphosphorylase</fullName>
    </alternativeName>
    <alternativeName>
        <fullName evidence="5">ATP:AMP phosphotransferase</fullName>
    </alternativeName>
    <alternativeName>
        <fullName evidence="5">Adenylate monophosphate kinase</fullName>
    </alternativeName>
</protein>
<name>A0A1G2PKZ6_9BACT</name>
<dbReference type="STRING" id="1802362.A2806_04600"/>
<comment type="caution">
    <text evidence="8">The sequence shown here is derived from an EMBL/GenBank/DDBJ whole genome shotgun (WGS) entry which is preliminary data.</text>
</comment>
<dbReference type="Gene3D" id="3.40.50.300">
    <property type="entry name" value="P-loop containing nucleotide triphosphate hydrolases"/>
    <property type="match status" value="1"/>
</dbReference>
<dbReference type="UniPathway" id="UPA00588">
    <property type="reaction ID" value="UER00649"/>
</dbReference>
<feature type="region of interest" description="NMP" evidence="5">
    <location>
        <begin position="35"/>
        <end position="64"/>
    </location>
</feature>